<reference evidence="2" key="1">
    <citation type="submission" date="2018-11" db="EMBL/GenBank/DDBJ databases">
        <authorList>
            <consortium name="Pathogen Informatics"/>
        </authorList>
    </citation>
    <scope>NUCLEOTIDE SEQUENCE</scope>
</reference>
<proteinExistence type="predicted"/>
<evidence type="ECO:0000256" key="1">
    <source>
        <dbReference type="SAM" id="MobiDB-lite"/>
    </source>
</evidence>
<protein>
    <submittedName>
        <fullName evidence="2">Uncharacterized protein</fullName>
    </submittedName>
</protein>
<dbReference type="AlphaFoldDB" id="A0A448XKC0"/>
<feature type="compositionally biased region" description="Polar residues" evidence="1">
    <location>
        <begin position="38"/>
        <end position="47"/>
    </location>
</feature>
<dbReference type="EMBL" id="CAAALY010258561">
    <property type="protein sequence ID" value="VEL38660.1"/>
    <property type="molecule type" value="Genomic_DNA"/>
</dbReference>
<accession>A0A448XKC0</accession>
<evidence type="ECO:0000313" key="2">
    <source>
        <dbReference type="EMBL" id="VEL38660.1"/>
    </source>
</evidence>
<feature type="compositionally biased region" description="Low complexity" evidence="1">
    <location>
        <begin position="155"/>
        <end position="175"/>
    </location>
</feature>
<dbReference type="Proteomes" id="UP000784294">
    <property type="component" value="Unassembled WGS sequence"/>
</dbReference>
<gene>
    <name evidence="2" type="ORF">PXEA_LOCUS32100</name>
</gene>
<feature type="compositionally biased region" description="Low complexity" evidence="1">
    <location>
        <begin position="81"/>
        <end position="97"/>
    </location>
</feature>
<comment type="caution">
    <text evidence="2">The sequence shown here is derived from an EMBL/GenBank/DDBJ whole genome shotgun (WGS) entry which is preliminary data.</text>
</comment>
<evidence type="ECO:0000313" key="3">
    <source>
        <dbReference type="Proteomes" id="UP000784294"/>
    </source>
</evidence>
<sequence>MSLNAISAGRGDSGGDEEPGVHSDISEVSDLSDLSKASLRSTQSEWPQTRGGGGVASRPVHASGTVSLSGVGVRGARATGPPTARGARSSAPSAAHAFGGGNTVNSPKFSCEFGSSTPSNITTRAIVSAGARSEGGLGGNGKRSKASGASDPGFASISTGSAASASALVATKSTSPSPGQSSRASLAPTPVLLSASDQLPGIGHPRSARGNESGASSGRKRRPSIGQKFSTVLGLSRKSSSTSNLGERVFCSYPANPSQRFCAWRH</sequence>
<name>A0A448XKC0_9PLAT</name>
<feature type="compositionally biased region" description="Polar residues" evidence="1">
    <location>
        <begin position="103"/>
        <end position="125"/>
    </location>
</feature>
<feature type="region of interest" description="Disordered" evidence="1">
    <location>
        <begin position="1"/>
        <end position="247"/>
    </location>
</feature>
<organism evidence="2 3">
    <name type="scientific">Protopolystoma xenopodis</name>
    <dbReference type="NCBI Taxonomy" id="117903"/>
    <lineage>
        <taxon>Eukaryota</taxon>
        <taxon>Metazoa</taxon>
        <taxon>Spiralia</taxon>
        <taxon>Lophotrochozoa</taxon>
        <taxon>Platyhelminthes</taxon>
        <taxon>Monogenea</taxon>
        <taxon>Polyopisthocotylea</taxon>
        <taxon>Polystomatidea</taxon>
        <taxon>Polystomatidae</taxon>
        <taxon>Protopolystoma</taxon>
    </lineage>
</organism>
<keyword evidence="3" id="KW-1185">Reference proteome</keyword>